<evidence type="ECO:0000313" key="1">
    <source>
        <dbReference type="EMBL" id="AEA45277.1"/>
    </source>
</evidence>
<dbReference type="Proteomes" id="UP000007463">
    <property type="component" value="Chromosome"/>
</dbReference>
<evidence type="ECO:0000313" key="2">
    <source>
        <dbReference type="Proteomes" id="UP000007463"/>
    </source>
</evidence>
<dbReference type="EMBL" id="CP002542">
    <property type="protein sequence ID" value="AEA45277.1"/>
    <property type="molecule type" value="Genomic_DNA"/>
</dbReference>
<gene>
    <name evidence="1" type="ordered locus">Fluta_3305</name>
</gene>
<dbReference type="RefSeq" id="WP_013688044.1">
    <property type="nucleotide sequence ID" value="NC_015321.1"/>
</dbReference>
<sequence length="221" mass="25059">MIKICFIGLIATCLFGCSKFVTYHATYSTISMAKINPQDSLTFEDWISIDTNQIQSNGRLVIVERMQCYSNGKYAYFDNKFIKSSQGIGSDDGSLKHVFLDYSNHVIYFLDDKTAFNCDLVAQVDSSENSSSRIFMQVLKKGNSEARVSFDKEVPKELKGKYVSNSNDYGVIQTISPSQKMNLLDFELCKTMNLDSIYKIAKRECVLNNNTTIDLLFPKLN</sequence>
<name>F2IAV3_FLUTR</name>
<reference evidence="2" key="2">
    <citation type="submission" date="2011-02" db="EMBL/GenBank/DDBJ databases">
        <title>The complete genome of Fluviicola taffensis DSM 16823.</title>
        <authorList>
            <consortium name="US DOE Joint Genome Institute (JGI-PGF)"/>
            <person name="Lucas S."/>
            <person name="Copeland A."/>
            <person name="Lapidus A."/>
            <person name="Bruce D."/>
            <person name="Goodwin L."/>
            <person name="Pitluck S."/>
            <person name="Kyrpides N."/>
            <person name="Mavromatis K."/>
            <person name="Ivanova N."/>
            <person name="Mikhailova N."/>
            <person name="Pagani I."/>
            <person name="Chertkov O."/>
            <person name="Detter J.C."/>
            <person name="Han C."/>
            <person name="Tapia R."/>
            <person name="Land M."/>
            <person name="Hauser L."/>
            <person name="Markowitz V."/>
            <person name="Cheng J.-F."/>
            <person name="Hugenholtz P."/>
            <person name="Woyke T."/>
            <person name="Wu D."/>
            <person name="Tindall B."/>
            <person name="Pomrenke H.G."/>
            <person name="Brambilla E."/>
            <person name="Klenk H.-P."/>
            <person name="Eisen J.A."/>
        </authorList>
    </citation>
    <scope>NUCLEOTIDE SEQUENCE [LARGE SCALE GENOMIC DNA]</scope>
    <source>
        <strain evidence="2">DSM 16823 / RW262 / RW262</strain>
    </source>
</reference>
<proteinExistence type="predicted"/>
<dbReference type="AlphaFoldDB" id="F2IAV3"/>
<reference evidence="1 2" key="1">
    <citation type="journal article" date="2011" name="Stand. Genomic Sci.">
        <title>Complete genome sequence of the gliding freshwater bacterium Fluviicola taffensis type strain (RW262).</title>
        <authorList>
            <person name="Woyke T."/>
            <person name="Chertkov O."/>
            <person name="Lapidus A."/>
            <person name="Nolan M."/>
            <person name="Lucas S."/>
            <person name="Del Rio T.G."/>
            <person name="Tice H."/>
            <person name="Cheng J.F."/>
            <person name="Tapia R."/>
            <person name="Han C."/>
            <person name="Goodwin L."/>
            <person name="Pitluck S."/>
            <person name="Liolios K."/>
            <person name="Pagani I."/>
            <person name="Ivanova N."/>
            <person name="Huntemann M."/>
            <person name="Mavromatis K."/>
            <person name="Mikhailova N."/>
            <person name="Pati A."/>
            <person name="Chen A."/>
            <person name="Palaniappan K."/>
            <person name="Land M."/>
            <person name="Hauser L."/>
            <person name="Brambilla E.M."/>
            <person name="Rohde M."/>
            <person name="Mwirichia R."/>
            <person name="Sikorski J."/>
            <person name="Tindall B.J."/>
            <person name="Goker M."/>
            <person name="Bristow J."/>
            <person name="Eisen J.A."/>
            <person name="Markowitz V."/>
            <person name="Hugenholtz P."/>
            <person name="Klenk H.P."/>
            <person name="Kyrpides N.C."/>
        </authorList>
    </citation>
    <scope>NUCLEOTIDE SEQUENCE [LARGE SCALE GENOMIC DNA]</scope>
    <source>
        <strain evidence="2">DSM 16823 / RW262 / RW262</strain>
    </source>
</reference>
<dbReference type="KEGG" id="fte:Fluta_3305"/>
<accession>F2IAV3</accession>
<organism evidence="1 2">
    <name type="scientific">Fluviicola taffensis (strain DSM 16823 / NCIMB 13979 / RW262)</name>
    <dbReference type="NCBI Taxonomy" id="755732"/>
    <lineage>
        <taxon>Bacteria</taxon>
        <taxon>Pseudomonadati</taxon>
        <taxon>Bacteroidota</taxon>
        <taxon>Flavobacteriia</taxon>
        <taxon>Flavobacteriales</taxon>
        <taxon>Crocinitomicaceae</taxon>
        <taxon>Fluviicola</taxon>
    </lineage>
</organism>
<protein>
    <submittedName>
        <fullName evidence="1">Uncharacterized protein</fullName>
    </submittedName>
</protein>
<dbReference type="HOGENOM" id="CLU_1249099_0_0_10"/>
<keyword evidence="2" id="KW-1185">Reference proteome</keyword>